<protein>
    <submittedName>
        <fullName evidence="1">Uncharacterized protein</fullName>
    </submittedName>
</protein>
<evidence type="ECO:0000313" key="2">
    <source>
        <dbReference type="Proteomes" id="UP001234297"/>
    </source>
</evidence>
<reference evidence="1 2" key="1">
    <citation type="journal article" date="2022" name="Hortic Res">
        <title>A haplotype resolved chromosomal level avocado genome allows analysis of novel avocado genes.</title>
        <authorList>
            <person name="Nath O."/>
            <person name="Fletcher S.J."/>
            <person name="Hayward A."/>
            <person name="Shaw L.M."/>
            <person name="Masouleh A.K."/>
            <person name="Furtado A."/>
            <person name="Henry R.J."/>
            <person name="Mitter N."/>
        </authorList>
    </citation>
    <scope>NUCLEOTIDE SEQUENCE [LARGE SCALE GENOMIC DNA]</scope>
    <source>
        <strain evidence="2">cv. Hass</strain>
    </source>
</reference>
<accession>A0ACC2MEB9</accession>
<dbReference type="EMBL" id="CM056810">
    <property type="protein sequence ID" value="KAJ8644020.1"/>
    <property type="molecule type" value="Genomic_DNA"/>
</dbReference>
<dbReference type="Proteomes" id="UP001234297">
    <property type="component" value="Chromosome 2"/>
</dbReference>
<evidence type="ECO:0000313" key="1">
    <source>
        <dbReference type="EMBL" id="KAJ8644020.1"/>
    </source>
</evidence>
<proteinExistence type="predicted"/>
<comment type="caution">
    <text evidence="1">The sequence shown here is derived from an EMBL/GenBank/DDBJ whole genome shotgun (WGS) entry which is preliminary data.</text>
</comment>
<keyword evidence="2" id="KW-1185">Reference proteome</keyword>
<organism evidence="1 2">
    <name type="scientific">Persea americana</name>
    <name type="common">Avocado</name>
    <dbReference type="NCBI Taxonomy" id="3435"/>
    <lineage>
        <taxon>Eukaryota</taxon>
        <taxon>Viridiplantae</taxon>
        <taxon>Streptophyta</taxon>
        <taxon>Embryophyta</taxon>
        <taxon>Tracheophyta</taxon>
        <taxon>Spermatophyta</taxon>
        <taxon>Magnoliopsida</taxon>
        <taxon>Magnoliidae</taxon>
        <taxon>Laurales</taxon>
        <taxon>Lauraceae</taxon>
        <taxon>Persea</taxon>
    </lineage>
</organism>
<name>A0ACC2MEB9_PERAE</name>
<gene>
    <name evidence="1" type="ORF">MRB53_005768</name>
</gene>
<sequence>MDRKTIANLGPTGPTIDKPELLFLPLHSLRDLEMPMVPLSLKSLKRSLNIFSPINGHYALPDPLRLMQNMGL</sequence>